<reference evidence="1" key="1">
    <citation type="journal article" date="2015" name="Nature">
        <title>Complex archaea that bridge the gap between prokaryotes and eukaryotes.</title>
        <authorList>
            <person name="Spang A."/>
            <person name="Saw J.H."/>
            <person name="Jorgensen S.L."/>
            <person name="Zaremba-Niedzwiedzka K."/>
            <person name="Martijn J."/>
            <person name="Lind A.E."/>
            <person name="van Eijk R."/>
            <person name="Schleper C."/>
            <person name="Guy L."/>
            <person name="Ettema T.J."/>
        </authorList>
    </citation>
    <scope>NUCLEOTIDE SEQUENCE</scope>
</reference>
<name>A0A0F9ERR0_9ZZZZ</name>
<dbReference type="EMBL" id="LAZR01033606">
    <property type="protein sequence ID" value="KKL47605.1"/>
    <property type="molecule type" value="Genomic_DNA"/>
</dbReference>
<evidence type="ECO:0000313" key="1">
    <source>
        <dbReference type="EMBL" id="KKL47605.1"/>
    </source>
</evidence>
<protein>
    <submittedName>
        <fullName evidence="1">Uncharacterized protein</fullName>
    </submittedName>
</protein>
<accession>A0A0F9ERR0</accession>
<gene>
    <name evidence="1" type="ORF">LCGC14_2333860</name>
</gene>
<proteinExistence type="predicted"/>
<comment type="caution">
    <text evidence="1">The sequence shown here is derived from an EMBL/GenBank/DDBJ whole genome shotgun (WGS) entry which is preliminary data.</text>
</comment>
<organism evidence="1">
    <name type="scientific">marine sediment metagenome</name>
    <dbReference type="NCBI Taxonomy" id="412755"/>
    <lineage>
        <taxon>unclassified sequences</taxon>
        <taxon>metagenomes</taxon>
        <taxon>ecological metagenomes</taxon>
    </lineage>
</organism>
<sequence length="166" mass="19220">MNTPIKYIVGQKIGGFGLRFLSDSPKYNKHRSAKFECICGTIFKTYIKHVKNGHTKSCGCLAIVLAIAKTTKHGDSNSHYLYSTWAHMKQRCNNKNKNSYHRYGGRGITYHVDWEKYIPFKKWVLDNLGERPLSYTLDRIDNDGNYEPGNLRFVTAKVNANNRRKR</sequence>
<dbReference type="AlphaFoldDB" id="A0A0F9ERR0"/>